<evidence type="ECO:0000256" key="1">
    <source>
        <dbReference type="SAM" id="MobiDB-lite"/>
    </source>
</evidence>
<feature type="region of interest" description="Disordered" evidence="1">
    <location>
        <begin position="37"/>
        <end position="71"/>
    </location>
</feature>
<sequence>MKCRKETPTPPRTNIWPQEELLQLAADAQKVLPRTAAVNRRGVSSQAAGKKWMVPQGQSRTGTTAQPERPYMTRSYAAANTGMKQGNSNGGSRVGGSACDNQVLVASVQMPIQEQRAPSVDQPCLVDQPVEDTIVTPMDDDTFRQLLDTNESTTLVLPSENDISGSPEDPTSTGQTTSSCAIPAEDSEDPQV</sequence>
<evidence type="ECO:0000313" key="3">
    <source>
        <dbReference type="Proteomes" id="UP001066276"/>
    </source>
</evidence>
<protein>
    <submittedName>
        <fullName evidence="2">Uncharacterized protein</fullName>
    </submittedName>
</protein>
<proteinExistence type="predicted"/>
<dbReference type="Proteomes" id="UP001066276">
    <property type="component" value="Chromosome 1_1"/>
</dbReference>
<dbReference type="AlphaFoldDB" id="A0AAV7WPZ4"/>
<evidence type="ECO:0000313" key="2">
    <source>
        <dbReference type="EMBL" id="KAJ1214977.1"/>
    </source>
</evidence>
<comment type="caution">
    <text evidence="2">The sequence shown here is derived from an EMBL/GenBank/DDBJ whole genome shotgun (WGS) entry which is preliminary data.</text>
</comment>
<gene>
    <name evidence="2" type="ORF">NDU88_002587</name>
</gene>
<reference evidence="2" key="1">
    <citation type="journal article" date="2022" name="bioRxiv">
        <title>Sequencing and chromosome-scale assembly of the giantPleurodeles waltlgenome.</title>
        <authorList>
            <person name="Brown T."/>
            <person name="Elewa A."/>
            <person name="Iarovenko S."/>
            <person name="Subramanian E."/>
            <person name="Araus A.J."/>
            <person name="Petzold A."/>
            <person name="Susuki M."/>
            <person name="Suzuki K.-i.T."/>
            <person name="Hayashi T."/>
            <person name="Toyoda A."/>
            <person name="Oliveira C."/>
            <person name="Osipova E."/>
            <person name="Leigh N.D."/>
            <person name="Simon A."/>
            <person name="Yun M.H."/>
        </authorList>
    </citation>
    <scope>NUCLEOTIDE SEQUENCE</scope>
    <source>
        <strain evidence="2">20211129_DDA</strain>
        <tissue evidence="2">Liver</tissue>
    </source>
</reference>
<dbReference type="EMBL" id="JANPWB010000001">
    <property type="protein sequence ID" value="KAJ1214977.1"/>
    <property type="molecule type" value="Genomic_DNA"/>
</dbReference>
<feature type="region of interest" description="Disordered" evidence="1">
    <location>
        <begin position="150"/>
        <end position="192"/>
    </location>
</feature>
<feature type="compositionally biased region" description="Polar residues" evidence="1">
    <location>
        <begin position="56"/>
        <end position="66"/>
    </location>
</feature>
<organism evidence="2 3">
    <name type="scientific">Pleurodeles waltl</name>
    <name type="common">Iberian ribbed newt</name>
    <dbReference type="NCBI Taxonomy" id="8319"/>
    <lineage>
        <taxon>Eukaryota</taxon>
        <taxon>Metazoa</taxon>
        <taxon>Chordata</taxon>
        <taxon>Craniata</taxon>
        <taxon>Vertebrata</taxon>
        <taxon>Euteleostomi</taxon>
        <taxon>Amphibia</taxon>
        <taxon>Batrachia</taxon>
        <taxon>Caudata</taxon>
        <taxon>Salamandroidea</taxon>
        <taxon>Salamandridae</taxon>
        <taxon>Pleurodelinae</taxon>
        <taxon>Pleurodeles</taxon>
    </lineage>
</organism>
<feature type="compositionally biased region" description="Polar residues" evidence="1">
    <location>
        <begin position="150"/>
        <end position="180"/>
    </location>
</feature>
<keyword evidence="3" id="KW-1185">Reference proteome</keyword>
<name>A0AAV7WPZ4_PLEWA</name>
<accession>A0AAV7WPZ4</accession>